<evidence type="ECO:0000313" key="2">
    <source>
        <dbReference type="WBParaSite" id="ACRNAN_scaffold21252.g14778.t1"/>
    </source>
</evidence>
<keyword evidence="1" id="KW-1185">Reference proteome</keyword>
<sequence length="103" mass="11847">VLLLIFHTSAQVSAHTGPIACEVYKNNDKMNDNGFKKKIFRGFDRDVNIIDSFNMMAEELRFLTGHNQVGTENYLSYVKRTWIGFDDANGYHPPLFNPCYLIV</sequence>
<name>A0A914DAD9_9BILA</name>
<evidence type="ECO:0000313" key="1">
    <source>
        <dbReference type="Proteomes" id="UP000887540"/>
    </source>
</evidence>
<dbReference type="WBParaSite" id="ACRNAN_scaffold21252.g14778.t1">
    <property type="protein sequence ID" value="ACRNAN_scaffold21252.g14778.t1"/>
    <property type="gene ID" value="ACRNAN_scaffold21252.g14778"/>
</dbReference>
<reference evidence="2" key="1">
    <citation type="submission" date="2022-11" db="UniProtKB">
        <authorList>
            <consortium name="WormBaseParasite"/>
        </authorList>
    </citation>
    <scope>IDENTIFICATION</scope>
</reference>
<proteinExistence type="predicted"/>
<dbReference type="AlphaFoldDB" id="A0A914DAD9"/>
<accession>A0A914DAD9</accession>
<organism evidence="1 2">
    <name type="scientific">Acrobeloides nanus</name>
    <dbReference type="NCBI Taxonomy" id="290746"/>
    <lineage>
        <taxon>Eukaryota</taxon>
        <taxon>Metazoa</taxon>
        <taxon>Ecdysozoa</taxon>
        <taxon>Nematoda</taxon>
        <taxon>Chromadorea</taxon>
        <taxon>Rhabditida</taxon>
        <taxon>Tylenchina</taxon>
        <taxon>Cephalobomorpha</taxon>
        <taxon>Cephaloboidea</taxon>
        <taxon>Cephalobidae</taxon>
        <taxon>Acrobeloides</taxon>
    </lineage>
</organism>
<protein>
    <submittedName>
        <fullName evidence="2">Uncharacterized protein</fullName>
    </submittedName>
</protein>
<dbReference type="Proteomes" id="UP000887540">
    <property type="component" value="Unplaced"/>
</dbReference>